<keyword evidence="4" id="KW-0808">Transferase</keyword>
<organism evidence="4 5">
    <name type="scientific">Solibacillus faecavium</name>
    <dbReference type="NCBI Taxonomy" id="2762221"/>
    <lineage>
        <taxon>Bacteria</taxon>
        <taxon>Bacillati</taxon>
        <taxon>Bacillota</taxon>
        <taxon>Bacilli</taxon>
        <taxon>Bacillales</taxon>
        <taxon>Caryophanaceae</taxon>
        <taxon>Solibacillus</taxon>
    </lineage>
</organism>
<dbReference type="Pfam" id="PF00202">
    <property type="entry name" value="Aminotran_3"/>
    <property type="match status" value="1"/>
</dbReference>
<evidence type="ECO:0000256" key="1">
    <source>
        <dbReference type="ARBA" id="ARBA00008954"/>
    </source>
</evidence>
<evidence type="ECO:0000313" key="5">
    <source>
        <dbReference type="Proteomes" id="UP000619101"/>
    </source>
</evidence>
<proteinExistence type="inferred from homology"/>
<evidence type="ECO:0000313" key="4">
    <source>
        <dbReference type="EMBL" id="MBD8036562.1"/>
    </source>
</evidence>
<evidence type="ECO:0000256" key="3">
    <source>
        <dbReference type="RuleBase" id="RU003560"/>
    </source>
</evidence>
<dbReference type="InterPro" id="IPR049704">
    <property type="entry name" value="Aminotrans_3_PPA_site"/>
</dbReference>
<keyword evidence="5" id="KW-1185">Reference proteome</keyword>
<dbReference type="Proteomes" id="UP000619101">
    <property type="component" value="Unassembled WGS sequence"/>
</dbReference>
<keyword evidence="2 3" id="KW-0663">Pyridoxal phosphate</keyword>
<dbReference type="Gene3D" id="3.40.640.10">
    <property type="entry name" value="Type I PLP-dependent aspartate aminotransferase-like (Major domain)"/>
    <property type="match status" value="1"/>
</dbReference>
<dbReference type="EMBL" id="JACSPZ010000003">
    <property type="protein sequence ID" value="MBD8036562.1"/>
    <property type="molecule type" value="Genomic_DNA"/>
</dbReference>
<dbReference type="GO" id="GO:0008483">
    <property type="term" value="F:transaminase activity"/>
    <property type="evidence" value="ECO:0007669"/>
    <property type="project" value="UniProtKB-KW"/>
</dbReference>
<comment type="caution">
    <text evidence="4">The sequence shown here is derived from an EMBL/GenBank/DDBJ whole genome shotgun (WGS) entry which is preliminary data.</text>
</comment>
<protein>
    <submittedName>
        <fullName evidence="4">Aspartate aminotransferase family protein</fullName>
    </submittedName>
</protein>
<dbReference type="InterPro" id="IPR005814">
    <property type="entry name" value="Aminotrans_3"/>
</dbReference>
<dbReference type="PROSITE" id="PS00600">
    <property type="entry name" value="AA_TRANSFER_CLASS_3"/>
    <property type="match status" value="1"/>
</dbReference>
<dbReference type="InterPro" id="IPR015424">
    <property type="entry name" value="PyrdxlP-dep_Trfase"/>
</dbReference>
<name>A0ABR8XX82_9BACL</name>
<accession>A0ABR8XX82</accession>
<dbReference type="Gene3D" id="3.90.1150.10">
    <property type="entry name" value="Aspartate Aminotransferase, domain 1"/>
    <property type="match status" value="1"/>
</dbReference>
<dbReference type="CDD" id="cd00610">
    <property type="entry name" value="OAT_like"/>
    <property type="match status" value="1"/>
</dbReference>
<dbReference type="RefSeq" id="WP_191699548.1">
    <property type="nucleotide sequence ID" value="NZ_JACSPZ010000003.1"/>
</dbReference>
<dbReference type="InterPro" id="IPR015421">
    <property type="entry name" value="PyrdxlP-dep_Trfase_major"/>
</dbReference>
<dbReference type="PANTHER" id="PTHR43094">
    <property type="entry name" value="AMINOTRANSFERASE"/>
    <property type="match status" value="1"/>
</dbReference>
<sequence>MSQYVEYNWKANDEKHVWHSMKPYNPDATFIVDRAEGAWLTDIDGNKYLDAMAGLWCTNIGYGRKEIAEVAYEQMLKNSYTPLTYGHTPAILLSQKISELLGDEYVVFYSNSGSEANEVAFKVVRQYHQQKGETNRYKIVSRYRAYHGNTMGALAATGQAQRKYKYEPLAPGFLHVAPPDQYRNPEEMQGEDPTTLPSVKNLDQVMTWEMSETIAAVIMEPIITGGGVIVPNEAYLQGVQEVCEKHGALLIIDEVICGFGRTGKAFGFQNYGIKPDIVTMAKGLTSAYMPLSATAIRREIYEQFIAEGDYEFLRHVNTFGGSPVACAVALKNIEIMERENLFDQSTMLGESLKEMLTDNLMDHPFVGDIRGKGLLIGIELVEDKETKVPLDVNKVNAVIAYCKQKGVIIGKNGVTVANFNNVLTLSPPLSITSEEKDFIASTFIEAVNSIK</sequence>
<dbReference type="NCBIfam" id="NF005812">
    <property type="entry name" value="PRK07678.1"/>
    <property type="match status" value="1"/>
</dbReference>
<keyword evidence="4" id="KW-0032">Aminotransferase</keyword>
<dbReference type="InterPro" id="IPR015422">
    <property type="entry name" value="PyrdxlP-dep_Trfase_small"/>
</dbReference>
<dbReference type="SUPFAM" id="SSF53383">
    <property type="entry name" value="PLP-dependent transferases"/>
    <property type="match status" value="1"/>
</dbReference>
<evidence type="ECO:0000256" key="2">
    <source>
        <dbReference type="ARBA" id="ARBA00022898"/>
    </source>
</evidence>
<dbReference type="PIRSF" id="PIRSF000521">
    <property type="entry name" value="Transaminase_4ab_Lys_Orn"/>
    <property type="match status" value="1"/>
</dbReference>
<comment type="similarity">
    <text evidence="1 3">Belongs to the class-III pyridoxal-phosphate-dependent aminotransferase family.</text>
</comment>
<reference evidence="4 5" key="1">
    <citation type="submission" date="2020-08" db="EMBL/GenBank/DDBJ databases">
        <title>A Genomic Blueprint of the Chicken Gut Microbiome.</title>
        <authorList>
            <person name="Gilroy R."/>
            <person name="Ravi A."/>
            <person name="Getino M."/>
            <person name="Pursley I."/>
            <person name="Horton D.L."/>
            <person name="Alikhan N.-F."/>
            <person name="Baker D."/>
            <person name="Gharbi K."/>
            <person name="Hall N."/>
            <person name="Watson M."/>
            <person name="Adriaenssens E.M."/>
            <person name="Foster-Nyarko E."/>
            <person name="Jarju S."/>
            <person name="Secka A."/>
            <person name="Antonio M."/>
            <person name="Oren A."/>
            <person name="Chaudhuri R."/>
            <person name="La Ragione R.M."/>
            <person name="Hildebrand F."/>
            <person name="Pallen M.J."/>
        </authorList>
    </citation>
    <scope>NUCLEOTIDE SEQUENCE [LARGE SCALE GENOMIC DNA]</scope>
    <source>
        <strain evidence="4 5">A46</strain>
    </source>
</reference>
<dbReference type="PANTHER" id="PTHR43094:SF1">
    <property type="entry name" value="AMINOTRANSFERASE CLASS-III"/>
    <property type="match status" value="1"/>
</dbReference>
<gene>
    <name evidence="4" type="ORF">H9635_07395</name>
</gene>